<feature type="transmembrane region" description="Helical" evidence="16">
    <location>
        <begin position="12"/>
        <end position="33"/>
    </location>
</feature>
<keyword evidence="6 16" id="KW-0808">Transferase</keyword>
<dbReference type="InParanoid" id="D6X0P7"/>
<dbReference type="EC" id="2.4.1.-" evidence="16"/>
<protein>
    <recommendedName>
        <fullName evidence="16">Beta-1,4-N-acetylgalactosaminyltransferase</fullName>
        <ecNumber evidence="16">2.4.1.-</ecNumber>
    </recommendedName>
    <alternativeName>
        <fullName evidence="16">Beta-4-GalNAcT</fullName>
    </alternativeName>
</protein>
<dbReference type="Pfam" id="PF02709">
    <property type="entry name" value="Glyco_transf_7C"/>
    <property type="match status" value="1"/>
</dbReference>
<dbReference type="InterPro" id="IPR003859">
    <property type="entry name" value="Galactosyl_T"/>
</dbReference>
<dbReference type="GO" id="GO:0000139">
    <property type="term" value="C:Golgi membrane"/>
    <property type="evidence" value="ECO:0007669"/>
    <property type="project" value="UniProtKB-SubCell"/>
</dbReference>
<comment type="catalytic activity">
    <reaction evidence="15">
        <text>3-O-(beta-D-xylosyl)-L-seryl-[protein] + UDP-alpha-D-galactose = 3-O-(beta-D-galactosyl-(1-&gt;4)-beta-D-xylosyl)-L-seryl-[protein] + UDP + H(+)</text>
        <dbReference type="Rhea" id="RHEA:15297"/>
        <dbReference type="Rhea" id="RHEA-COMP:12567"/>
        <dbReference type="Rhea" id="RHEA-COMP:12570"/>
        <dbReference type="ChEBI" id="CHEBI:15378"/>
        <dbReference type="ChEBI" id="CHEBI:58223"/>
        <dbReference type="ChEBI" id="CHEBI:66914"/>
        <dbReference type="ChEBI" id="CHEBI:132085"/>
        <dbReference type="ChEBI" id="CHEBI:132088"/>
        <dbReference type="EC" id="2.4.1.133"/>
    </reaction>
</comment>
<keyword evidence="14 16" id="KW-0464">Manganese</keyword>
<keyword evidence="12 16" id="KW-0472">Membrane</keyword>
<dbReference type="GO" id="GO:0005794">
    <property type="term" value="C:Golgi apparatus"/>
    <property type="evidence" value="ECO:0000318"/>
    <property type="project" value="GO_Central"/>
</dbReference>
<dbReference type="UniPathway" id="UPA00378"/>
<dbReference type="FunFam" id="3.90.550.10:FF:000062">
    <property type="entry name" value="beta-1,4-galactosyltransferase 7 isoform X1"/>
    <property type="match status" value="1"/>
</dbReference>
<dbReference type="OMA" id="PQTHPKY"/>
<keyword evidence="9 16" id="KW-0735">Signal-anchor</keyword>
<dbReference type="PANTHER" id="PTHR19300:SF30">
    <property type="entry name" value="BETA-1,4-GALACTOSYLTRANSFERASE 7"/>
    <property type="match status" value="1"/>
</dbReference>
<evidence type="ECO:0000256" key="10">
    <source>
        <dbReference type="ARBA" id="ARBA00022989"/>
    </source>
</evidence>
<dbReference type="PANTHER" id="PTHR19300">
    <property type="entry name" value="BETA-1,4-GALACTOSYLTRANSFERASE"/>
    <property type="match status" value="1"/>
</dbReference>
<evidence type="ECO:0000256" key="8">
    <source>
        <dbReference type="ARBA" id="ARBA00022723"/>
    </source>
</evidence>
<dbReference type="Proteomes" id="UP000007266">
    <property type="component" value="Linkage group 9"/>
</dbReference>
<evidence type="ECO:0000256" key="2">
    <source>
        <dbReference type="ARBA" id="ARBA00004323"/>
    </source>
</evidence>
<evidence type="ECO:0000256" key="11">
    <source>
        <dbReference type="ARBA" id="ARBA00023034"/>
    </source>
</evidence>
<evidence type="ECO:0000256" key="1">
    <source>
        <dbReference type="ARBA" id="ARBA00001936"/>
    </source>
</evidence>
<reference evidence="19 20" key="1">
    <citation type="journal article" date="2008" name="Nature">
        <title>The genome of the model beetle and pest Tribolium castaneum.</title>
        <authorList>
            <consortium name="Tribolium Genome Sequencing Consortium"/>
            <person name="Richards S."/>
            <person name="Gibbs R.A."/>
            <person name="Weinstock G.M."/>
            <person name="Brown S.J."/>
            <person name="Denell R."/>
            <person name="Beeman R.W."/>
            <person name="Gibbs R."/>
            <person name="Beeman R.W."/>
            <person name="Brown S.J."/>
            <person name="Bucher G."/>
            <person name="Friedrich M."/>
            <person name="Grimmelikhuijzen C.J."/>
            <person name="Klingler M."/>
            <person name="Lorenzen M."/>
            <person name="Richards S."/>
            <person name="Roth S."/>
            <person name="Schroder R."/>
            <person name="Tautz D."/>
            <person name="Zdobnov E.M."/>
            <person name="Muzny D."/>
            <person name="Gibbs R.A."/>
            <person name="Weinstock G.M."/>
            <person name="Attaway T."/>
            <person name="Bell S."/>
            <person name="Buhay C.J."/>
            <person name="Chandrabose M.N."/>
            <person name="Chavez D."/>
            <person name="Clerk-Blankenburg K.P."/>
            <person name="Cree A."/>
            <person name="Dao M."/>
            <person name="Davis C."/>
            <person name="Chacko J."/>
            <person name="Dinh H."/>
            <person name="Dugan-Rocha S."/>
            <person name="Fowler G."/>
            <person name="Garner T.T."/>
            <person name="Garnes J."/>
            <person name="Gnirke A."/>
            <person name="Hawes A."/>
            <person name="Hernandez J."/>
            <person name="Hines S."/>
            <person name="Holder M."/>
            <person name="Hume J."/>
            <person name="Jhangiani S.N."/>
            <person name="Joshi V."/>
            <person name="Khan Z.M."/>
            <person name="Jackson L."/>
            <person name="Kovar C."/>
            <person name="Kowis A."/>
            <person name="Lee S."/>
            <person name="Lewis L.R."/>
            <person name="Margolis J."/>
            <person name="Morgan M."/>
            <person name="Nazareth L.V."/>
            <person name="Nguyen N."/>
            <person name="Okwuonu G."/>
            <person name="Parker D."/>
            <person name="Richards S."/>
            <person name="Ruiz S.J."/>
            <person name="Santibanez J."/>
            <person name="Savard J."/>
            <person name="Scherer S.E."/>
            <person name="Schneider B."/>
            <person name="Sodergren E."/>
            <person name="Tautz D."/>
            <person name="Vattahil S."/>
            <person name="Villasana D."/>
            <person name="White C.S."/>
            <person name="Wright R."/>
            <person name="Park Y."/>
            <person name="Beeman R.W."/>
            <person name="Lord J."/>
            <person name="Oppert B."/>
            <person name="Lorenzen M."/>
            <person name="Brown S."/>
            <person name="Wang L."/>
            <person name="Savard J."/>
            <person name="Tautz D."/>
            <person name="Richards S."/>
            <person name="Weinstock G."/>
            <person name="Gibbs R.A."/>
            <person name="Liu Y."/>
            <person name="Worley K."/>
            <person name="Weinstock G."/>
            <person name="Elsik C.G."/>
            <person name="Reese J.T."/>
            <person name="Elhaik E."/>
            <person name="Landan G."/>
            <person name="Graur D."/>
            <person name="Arensburger P."/>
            <person name="Atkinson P."/>
            <person name="Beeman R.W."/>
            <person name="Beidler J."/>
            <person name="Brown S.J."/>
            <person name="Demuth J.P."/>
            <person name="Drury D.W."/>
            <person name="Du Y.Z."/>
            <person name="Fujiwara H."/>
            <person name="Lorenzen M."/>
            <person name="Maselli V."/>
            <person name="Osanai M."/>
            <person name="Park Y."/>
            <person name="Robertson H.M."/>
            <person name="Tu Z."/>
            <person name="Wang J.J."/>
            <person name="Wang S."/>
            <person name="Richards S."/>
            <person name="Song H."/>
            <person name="Zhang L."/>
            <person name="Sodergren E."/>
            <person name="Werner D."/>
            <person name="Stanke M."/>
            <person name="Morgenstern B."/>
            <person name="Solovyev V."/>
            <person name="Kosarev P."/>
            <person name="Brown G."/>
            <person name="Chen H.C."/>
            <person name="Ermolaeva O."/>
            <person name="Hlavina W."/>
            <person name="Kapustin Y."/>
            <person name="Kiryutin B."/>
            <person name="Kitts P."/>
            <person name="Maglott D."/>
            <person name="Pruitt K."/>
            <person name="Sapojnikov V."/>
            <person name="Souvorov A."/>
            <person name="Mackey A.J."/>
            <person name="Waterhouse R.M."/>
            <person name="Wyder S."/>
            <person name="Zdobnov E.M."/>
            <person name="Zdobnov E.M."/>
            <person name="Wyder S."/>
            <person name="Kriventseva E.V."/>
            <person name="Kadowaki T."/>
            <person name="Bork P."/>
            <person name="Aranda M."/>
            <person name="Bao R."/>
            <person name="Beermann A."/>
            <person name="Berns N."/>
            <person name="Bolognesi R."/>
            <person name="Bonneton F."/>
            <person name="Bopp D."/>
            <person name="Brown S.J."/>
            <person name="Bucher G."/>
            <person name="Butts T."/>
            <person name="Chaumot A."/>
            <person name="Denell R.E."/>
            <person name="Ferrier D.E."/>
            <person name="Friedrich M."/>
            <person name="Gordon C.M."/>
            <person name="Jindra M."/>
            <person name="Klingler M."/>
            <person name="Lan Q."/>
            <person name="Lattorff H.M."/>
            <person name="Laudet V."/>
            <person name="von Levetsow C."/>
            <person name="Liu Z."/>
            <person name="Lutz R."/>
            <person name="Lynch J.A."/>
            <person name="da Fonseca R.N."/>
            <person name="Posnien N."/>
            <person name="Reuter R."/>
            <person name="Roth S."/>
            <person name="Savard J."/>
            <person name="Schinko J.B."/>
            <person name="Schmitt C."/>
            <person name="Schoppmeier M."/>
            <person name="Schroder R."/>
            <person name="Shippy T.D."/>
            <person name="Simonnet F."/>
            <person name="Marques-Souza H."/>
            <person name="Tautz D."/>
            <person name="Tomoyasu Y."/>
            <person name="Trauner J."/>
            <person name="Van der Zee M."/>
            <person name="Vervoort M."/>
            <person name="Wittkopp N."/>
            <person name="Wimmer E.A."/>
            <person name="Yang X."/>
            <person name="Jones A.K."/>
            <person name="Sattelle D.B."/>
            <person name="Ebert P.R."/>
            <person name="Nelson D."/>
            <person name="Scott J.G."/>
            <person name="Beeman R.W."/>
            <person name="Muthukrishnan S."/>
            <person name="Kramer K.J."/>
            <person name="Arakane Y."/>
            <person name="Beeman R.W."/>
            <person name="Zhu Q."/>
            <person name="Hogenkamp D."/>
            <person name="Dixit R."/>
            <person name="Oppert B."/>
            <person name="Jiang H."/>
            <person name="Zou Z."/>
            <person name="Marshall J."/>
            <person name="Elpidina E."/>
            <person name="Vinokurov K."/>
            <person name="Oppert C."/>
            <person name="Zou Z."/>
            <person name="Evans J."/>
            <person name="Lu Z."/>
            <person name="Zhao P."/>
            <person name="Sumathipala N."/>
            <person name="Altincicek B."/>
            <person name="Vilcinskas A."/>
            <person name="Williams M."/>
            <person name="Hultmark D."/>
            <person name="Hetru C."/>
            <person name="Jiang H."/>
            <person name="Grimmelikhuijzen C.J."/>
            <person name="Hauser F."/>
            <person name="Cazzamali G."/>
            <person name="Williamson M."/>
            <person name="Park Y."/>
            <person name="Li B."/>
            <person name="Tanaka Y."/>
            <person name="Predel R."/>
            <person name="Neupert S."/>
            <person name="Schachtner J."/>
            <person name="Verleyen P."/>
            <person name="Raible F."/>
            <person name="Bork P."/>
            <person name="Friedrich M."/>
            <person name="Walden K.K."/>
            <person name="Robertson H.M."/>
            <person name="Angeli S."/>
            <person name="Foret S."/>
            <person name="Bucher G."/>
            <person name="Schuetz S."/>
            <person name="Maleszka R."/>
            <person name="Wimmer E.A."/>
            <person name="Beeman R.W."/>
            <person name="Lorenzen M."/>
            <person name="Tomoyasu Y."/>
            <person name="Miller S.C."/>
            <person name="Grossmann D."/>
            <person name="Bucher G."/>
        </authorList>
    </citation>
    <scope>NUCLEOTIDE SEQUENCE [LARGE SCALE GENOMIC DNA]</scope>
    <source>
        <strain evidence="19 20">Georgia GA2</strain>
    </source>
</reference>
<evidence type="ECO:0000256" key="5">
    <source>
        <dbReference type="ARBA" id="ARBA00022676"/>
    </source>
</evidence>
<keyword evidence="20" id="KW-1185">Reference proteome</keyword>
<dbReference type="EMBL" id="KQ971371">
    <property type="protein sequence ID" value="EFA09998.1"/>
    <property type="molecule type" value="Genomic_DNA"/>
</dbReference>
<dbReference type="GO" id="GO:0046525">
    <property type="term" value="F:xylosylprotein 4-beta-galactosyltransferase activity"/>
    <property type="evidence" value="ECO:0000318"/>
    <property type="project" value="GO_Central"/>
</dbReference>
<comment type="similarity">
    <text evidence="4 16">Belongs to the glycosyltransferase 7 family.</text>
</comment>
<dbReference type="CDD" id="cd00899">
    <property type="entry name" value="b4GalT"/>
    <property type="match status" value="1"/>
</dbReference>
<comment type="cofactor">
    <cofactor evidence="1 16">
        <name>Mn(2+)</name>
        <dbReference type="ChEBI" id="CHEBI:29035"/>
    </cofactor>
</comment>
<dbReference type="AlphaFoldDB" id="D6X0P7"/>
<sequence length="308" mass="36460">MVLTKQKVFRFTFTHFFAVLLTVMFVITVYLQFRLLTEDHCNCSRPVVQYVAKPKYYVNRNYDSNHKLAVLVPYRNRFEELTEFVPYIHSFLNEQKINHDVFILNQVDNYRFNRASLINVGYLETKSNYDYIAMHDVDLLPLNKNLTYAYPQLPFHLAAPTLHPRYHYDKFIGGILLINREHFGLVNGLSNKYWGWGLEDDEFYVRLKDANLNVTRPENISTGTKDTFRHIHGKDRKRDTTKCFNQREVTRRRDRQTGLHDVKYKVVSYKSMTIEGAPFNVVNIELFCDRTITPWCDCSGEKTAKKKN</sequence>
<evidence type="ECO:0000256" key="16">
    <source>
        <dbReference type="RuleBase" id="RU368121"/>
    </source>
</evidence>
<proteinExistence type="inferred from homology"/>
<comment type="function">
    <text evidence="16">Catalyzes the transfer of galactose onto proteins or lipids.</text>
</comment>
<evidence type="ECO:0000259" key="17">
    <source>
        <dbReference type="Pfam" id="PF02709"/>
    </source>
</evidence>
<keyword evidence="7 16" id="KW-0812">Transmembrane</keyword>
<gene>
    <name evidence="19" type="primary">AUGUSTUS-3.0.2_12167</name>
    <name evidence="19" type="ORF">TcasGA2_TC012167</name>
</gene>
<evidence type="ECO:0000256" key="15">
    <source>
        <dbReference type="ARBA" id="ARBA00051458"/>
    </source>
</evidence>
<dbReference type="PhylomeDB" id="D6X0P7"/>
<accession>D6X0P7</accession>
<feature type="domain" description="Galactosyltransferase N-terminal" evidence="18">
    <location>
        <begin position="53"/>
        <end position="148"/>
    </location>
</feature>
<dbReference type="InterPro" id="IPR027995">
    <property type="entry name" value="Galactosyl_T_N"/>
</dbReference>
<dbReference type="InterPro" id="IPR027791">
    <property type="entry name" value="Galactosyl_T_C"/>
</dbReference>
<dbReference type="GO" id="GO:0005975">
    <property type="term" value="P:carbohydrate metabolic process"/>
    <property type="evidence" value="ECO:0007669"/>
    <property type="project" value="InterPro"/>
</dbReference>
<dbReference type="KEGG" id="tca:662423"/>
<feature type="domain" description="Galactosyltransferase C-terminal" evidence="17">
    <location>
        <begin position="154"/>
        <end position="230"/>
    </location>
</feature>
<reference evidence="19 20" key="2">
    <citation type="journal article" date="2010" name="Nucleic Acids Res.">
        <title>BeetleBase in 2010: revisions to provide comprehensive genomic information for Tribolium castaneum.</title>
        <authorList>
            <person name="Kim H.S."/>
            <person name="Murphy T."/>
            <person name="Xia J."/>
            <person name="Caragea D."/>
            <person name="Park Y."/>
            <person name="Beeman R.W."/>
            <person name="Lorenzen M.D."/>
            <person name="Butcher S."/>
            <person name="Manak J.R."/>
            <person name="Brown S.J."/>
        </authorList>
    </citation>
    <scope>GENOME REANNOTATION</scope>
    <source>
        <strain evidence="19 20">Georgia GA2</strain>
    </source>
</reference>
<dbReference type="Gene3D" id="3.90.550.10">
    <property type="entry name" value="Spore Coat Polysaccharide Biosynthesis Protein SpsA, Chain A"/>
    <property type="match status" value="1"/>
</dbReference>
<evidence type="ECO:0000259" key="18">
    <source>
        <dbReference type="Pfam" id="PF13733"/>
    </source>
</evidence>
<dbReference type="HOGENOM" id="CLU_044391_5_0_1"/>
<keyword evidence="13 16" id="KW-0325">Glycoprotein</keyword>
<evidence type="ECO:0000256" key="13">
    <source>
        <dbReference type="ARBA" id="ARBA00023180"/>
    </source>
</evidence>
<evidence type="ECO:0000256" key="9">
    <source>
        <dbReference type="ARBA" id="ARBA00022968"/>
    </source>
</evidence>
<evidence type="ECO:0000256" key="6">
    <source>
        <dbReference type="ARBA" id="ARBA00022679"/>
    </source>
</evidence>
<keyword evidence="11" id="KW-0333">Golgi apparatus</keyword>
<dbReference type="PRINTS" id="PR02050">
    <property type="entry name" value="B14GALTRFASE"/>
</dbReference>
<evidence type="ECO:0000256" key="4">
    <source>
        <dbReference type="ARBA" id="ARBA00005735"/>
    </source>
</evidence>
<dbReference type="InterPro" id="IPR029044">
    <property type="entry name" value="Nucleotide-diphossugar_trans"/>
</dbReference>
<dbReference type="eggNOG" id="KOG3917">
    <property type="taxonomic scope" value="Eukaryota"/>
</dbReference>
<name>D6X0P7_TRICA</name>
<dbReference type="STRING" id="7070.D6X0P7"/>
<keyword evidence="10 16" id="KW-1133">Transmembrane helix</keyword>
<evidence type="ECO:0000256" key="7">
    <source>
        <dbReference type="ARBA" id="ARBA00022692"/>
    </source>
</evidence>
<keyword evidence="5 16" id="KW-0328">Glycosyltransferase</keyword>
<evidence type="ECO:0000256" key="12">
    <source>
        <dbReference type="ARBA" id="ARBA00023136"/>
    </source>
</evidence>
<evidence type="ECO:0000256" key="14">
    <source>
        <dbReference type="ARBA" id="ARBA00023211"/>
    </source>
</evidence>
<dbReference type="SUPFAM" id="SSF53448">
    <property type="entry name" value="Nucleotide-diphospho-sugar transferases"/>
    <property type="match status" value="1"/>
</dbReference>
<evidence type="ECO:0000313" key="20">
    <source>
        <dbReference type="Proteomes" id="UP000007266"/>
    </source>
</evidence>
<evidence type="ECO:0000313" key="19">
    <source>
        <dbReference type="EMBL" id="EFA09998.1"/>
    </source>
</evidence>
<keyword evidence="8 16" id="KW-0479">Metal-binding</keyword>
<dbReference type="FunCoup" id="D6X0P7">
    <property type="interactions" value="1101"/>
</dbReference>
<dbReference type="GO" id="GO:0046872">
    <property type="term" value="F:metal ion binding"/>
    <property type="evidence" value="ECO:0007669"/>
    <property type="project" value="UniProtKB-UniRule"/>
</dbReference>
<dbReference type="GO" id="GO:0030166">
    <property type="term" value="P:proteoglycan biosynthetic process"/>
    <property type="evidence" value="ECO:0000318"/>
    <property type="project" value="GO_Central"/>
</dbReference>
<dbReference type="OrthoDB" id="6020664at2759"/>
<comment type="pathway">
    <text evidence="3 16">Protein modification; protein glycosylation.</text>
</comment>
<comment type="subcellular location">
    <subcellularLocation>
        <location evidence="2">Golgi apparatus membrane</location>
        <topology evidence="2">Single-pass type II membrane protein</topology>
    </subcellularLocation>
    <subcellularLocation>
        <location evidence="16">Membrane</location>
        <topology evidence="16">Single-pass type II membrane protein</topology>
    </subcellularLocation>
</comment>
<dbReference type="Pfam" id="PF13733">
    <property type="entry name" value="Glyco_transf_7N"/>
    <property type="match status" value="1"/>
</dbReference>
<organism evidence="19 20">
    <name type="scientific">Tribolium castaneum</name>
    <name type="common">Red flour beetle</name>
    <dbReference type="NCBI Taxonomy" id="7070"/>
    <lineage>
        <taxon>Eukaryota</taxon>
        <taxon>Metazoa</taxon>
        <taxon>Ecdysozoa</taxon>
        <taxon>Arthropoda</taxon>
        <taxon>Hexapoda</taxon>
        <taxon>Insecta</taxon>
        <taxon>Pterygota</taxon>
        <taxon>Neoptera</taxon>
        <taxon>Endopterygota</taxon>
        <taxon>Coleoptera</taxon>
        <taxon>Polyphaga</taxon>
        <taxon>Cucujiformia</taxon>
        <taxon>Tenebrionidae</taxon>
        <taxon>Tenebrionidae incertae sedis</taxon>
        <taxon>Tribolium</taxon>
    </lineage>
</organism>
<evidence type="ECO:0000256" key="3">
    <source>
        <dbReference type="ARBA" id="ARBA00004922"/>
    </source>
</evidence>